<dbReference type="Gene3D" id="3.40.30.10">
    <property type="entry name" value="Glutaredoxin"/>
    <property type="match status" value="1"/>
</dbReference>
<dbReference type="Pfam" id="PF00085">
    <property type="entry name" value="Thioredoxin"/>
    <property type="match status" value="1"/>
</dbReference>
<evidence type="ECO:0000259" key="2">
    <source>
        <dbReference type="PROSITE" id="PS51352"/>
    </source>
</evidence>
<protein>
    <recommendedName>
        <fullName evidence="2">Thioredoxin domain-containing protein</fullName>
    </recommendedName>
</protein>
<dbReference type="InterPro" id="IPR036249">
    <property type="entry name" value="Thioredoxin-like_sf"/>
</dbReference>
<organism evidence="3 4">
    <name type="scientific">Sulfuricella denitrificans (strain DSM 22764 / NBRC 105220 / skB26)</name>
    <dbReference type="NCBI Taxonomy" id="1163617"/>
    <lineage>
        <taxon>Bacteria</taxon>
        <taxon>Pseudomonadati</taxon>
        <taxon>Pseudomonadota</taxon>
        <taxon>Betaproteobacteria</taxon>
        <taxon>Nitrosomonadales</taxon>
        <taxon>Sulfuricellaceae</taxon>
        <taxon>Sulfuricella</taxon>
    </lineage>
</organism>
<keyword evidence="4" id="KW-1185">Reference proteome</keyword>
<dbReference type="KEGG" id="sdr:SCD_n03093"/>
<feature type="chain" id="PRO_5004536172" description="Thioredoxin domain-containing protein" evidence="1">
    <location>
        <begin position="27"/>
        <end position="136"/>
    </location>
</feature>
<dbReference type="PANTHER" id="PTHR45663">
    <property type="entry name" value="GEO12009P1"/>
    <property type="match status" value="1"/>
</dbReference>
<proteinExistence type="predicted"/>
<reference evidence="3 4" key="1">
    <citation type="journal article" date="2012" name="Appl. Environ. Microbiol.">
        <title>Draft genome sequence of a psychrotolerant sulfur-oxidizing bacterium, Sulfuricella denitrificans skB26, and proteomic insights into cold adaptation.</title>
        <authorList>
            <person name="Watanabe T."/>
            <person name="Kojima H."/>
            <person name="Fukui M."/>
        </authorList>
    </citation>
    <scope>NUCLEOTIDE SEQUENCE [LARGE SCALE GENOMIC DNA]</scope>
    <source>
        <strain evidence="4">skB26</strain>
        <plasmid evidence="3 4">pSCD</plasmid>
    </source>
</reference>
<dbReference type="GO" id="GO:0005829">
    <property type="term" value="C:cytosol"/>
    <property type="evidence" value="ECO:0007669"/>
    <property type="project" value="TreeGrafter"/>
</dbReference>
<dbReference type="OrthoDB" id="9790390at2"/>
<keyword evidence="3" id="KW-0614">Plasmid</keyword>
<name>S6B996_SULDS</name>
<dbReference type="GO" id="GO:0015035">
    <property type="term" value="F:protein-disulfide reductase activity"/>
    <property type="evidence" value="ECO:0007669"/>
    <property type="project" value="TreeGrafter"/>
</dbReference>
<dbReference type="RefSeq" id="WP_009207811.1">
    <property type="nucleotide sequence ID" value="NC_022358.1"/>
</dbReference>
<evidence type="ECO:0000313" key="3">
    <source>
        <dbReference type="EMBL" id="BAN36892.1"/>
    </source>
</evidence>
<keyword evidence="1" id="KW-0732">Signal</keyword>
<dbReference type="EMBL" id="AP013067">
    <property type="protein sequence ID" value="BAN36892.1"/>
    <property type="molecule type" value="Genomic_DNA"/>
</dbReference>
<evidence type="ECO:0000256" key="1">
    <source>
        <dbReference type="SAM" id="SignalP"/>
    </source>
</evidence>
<sequence>MYKPGKAALIVALAITAMTVSITSAAETTGTAAPAKIAKPRLVDVGASRCIPCKQMAPILEQLRGEYAGKFEVVFIDMWKDPEAANPYRIQVIPTQIFYDANGKELFRHVGFYSREQILGKWRELGFTFAEAGRAR</sequence>
<feature type="signal peptide" evidence="1">
    <location>
        <begin position="1"/>
        <end position="26"/>
    </location>
</feature>
<dbReference type="SUPFAM" id="SSF52833">
    <property type="entry name" value="Thioredoxin-like"/>
    <property type="match status" value="1"/>
</dbReference>
<accession>S6B996</accession>
<dbReference type="AlphaFoldDB" id="S6B996"/>
<feature type="domain" description="Thioredoxin" evidence="2">
    <location>
        <begin position="19"/>
        <end position="127"/>
    </location>
</feature>
<dbReference type="InterPro" id="IPR013766">
    <property type="entry name" value="Thioredoxin_domain"/>
</dbReference>
<dbReference type="PANTHER" id="PTHR45663:SF11">
    <property type="entry name" value="GEO12009P1"/>
    <property type="match status" value="1"/>
</dbReference>
<dbReference type="CDD" id="cd02947">
    <property type="entry name" value="TRX_family"/>
    <property type="match status" value="1"/>
</dbReference>
<dbReference type="GO" id="GO:0045454">
    <property type="term" value="P:cell redox homeostasis"/>
    <property type="evidence" value="ECO:0007669"/>
    <property type="project" value="TreeGrafter"/>
</dbReference>
<evidence type="ECO:0000313" key="4">
    <source>
        <dbReference type="Proteomes" id="UP000015559"/>
    </source>
</evidence>
<dbReference type="HOGENOM" id="CLU_090389_13_0_4"/>
<dbReference type="Proteomes" id="UP000015559">
    <property type="component" value="Plasmid pSCD"/>
</dbReference>
<geneLocation type="plasmid" evidence="3 4">
    <name>pSCD</name>
</geneLocation>
<dbReference type="PROSITE" id="PS51352">
    <property type="entry name" value="THIOREDOXIN_2"/>
    <property type="match status" value="1"/>
</dbReference>
<gene>
    <name evidence="3" type="ORF">SCD_n03093</name>
</gene>